<dbReference type="Proteomes" id="UP000694548">
    <property type="component" value="Unassembled WGS sequence"/>
</dbReference>
<keyword evidence="5" id="KW-0472">Membrane</keyword>
<accession>A0A8C6NR38</accession>
<comment type="subcellular location">
    <subcellularLocation>
        <location evidence="1">Membrane</location>
    </subcellularLocation>
</comment>
<reference evidence="7" key="2">
    <citation type="submission" date="2025-09" db="UniProtKB">
        <authorList>
            <consortium name="Ensembl"/>
        </authorList>
    </citation>
    <scope>IDENTIFICATION</scope>
</reference>
<keyword evidence="4" id="KW-0130">Cell adhesion</keyword>
<dbReference type="Ensembl" id="ENSNFUT00015020201.1">
    <property type="protein sequence ID" value="ENSNFUP00015019295.1"/>
    <property type="gene ID" value="ENSNFUG00015009310.1"/>
</dbReference>
<dbReference type="GO" id="GO:0009986">
    <property type="term" value="C:cell surface"/>
    <property type="evidence" value="ECO:0007669"/>
    <property type="project" value="TreeGrafter"/>
</dbReference>
<dbReference type="GO" id="GO:0007160">
    <property type="term" value="P:cell-matrix adhesion"/>
    <property type="evidence" value="ECO:0007669"/>
    <property type="project" value="TreeGrafter"/>
</dbReference>
<organism evidence="7 8">
    <name type="scientific">Nothobranchius furzeri</name>
    <name type="common">Turquoise killifish</name>
    <dbReference type="NCBI Taxonomy" id="105023"/>
    <lineage>
        <taxon>Eukaryota</taxon>
        <taxon>Metazoa</taxon>
        <taxon>Chordata</taxon>
        <taxon>Craniata</taxon>
        <taxon>Vertebrata</taxon>
        <taxon>Euteleostomi</taxon>
        <taxon>Actinopterygii</taxon>
        <taxon>Neopterygii</taxon>
        <taxon>Teleostei</taxon>
        <taxon>Neoteleostei</taxon>
        <taxon>Acanthomorphata</taxon>
        <taxon>Ovalentaria</taxon>
        <taxon>Atherinomorphae</taxon>
        <taxon>Cyprinodontiformes</taxon>
        <taxon>Nothobranchiidae</taxon>
        <taxon>Nothobranchius</taxon>
    </lineage>
</organism>
<comment type="similarity">
    <text evidence="2">Belongs to the mesothelin family.</text>
</comment>
<evidence type="ECO:0000256" key="6">
    <source>
        <dbReference type="ARBA" id="ARBA00023180"/>
    </source>
</evidence>
<keyword evidence="3" id="KW-0732">Signal</keyword>
<evidence type="ECO:0000256" key="3">
    <source>
        <dbReference type="ARBA" id="ARBA00022729"/>
    </source>
</evidence>
<keyword evidence="6" id="KW-0325">Glycoprotein</keyword>
<reference evidence="7" key="1">
    <citation type="submission" date="2025-08" db="UniProtKB">
        <authorList>
            <consortium name="Ensembl"/>
        </authorList>
    </citation>
    <scope>IDENTIFICATION</scope>
</reference>
<sequence>GFNNPGVLPKCFFFQIISVDTKPADVVQNVPDALAVQIPPSMLVFSDASANITVINKKMWTTDQAVMFFGTVAETNFDTEQLSPSVLQGFTCTTVKTLPRNQIKKLIHACRPRTARAKVELKEAQVKPNNLTKKNYLSQNFTDYPTDMLLYFRIQDVQESNCRSYFSALGAADFSVASNILNKAQQLFSEAKTCLGINGFNLSRENVAILGNMVCTLDSSYIQNSDPSILENLKACTDLSASQVAAMETLLLSGKTQYGFINYFTCMFLYLLSSSTKKSLYFLQRFLPSLRKRHTPKTKLKNLFNQVTPPVAKRGAGCTTGNITQVTVSDPAFPFGYIVTQFDYCLDIPVLKENLFTICSKVDDNDFQKIILNKLSQAYPSGISDQDVQLLGSVSRVATLSDISNWNITKIDTLAALMKTEDGTWTTAQSKEIITKYLNTSGNSLNTIVLNSIGSNVCSLDPNTLSTITPDSLRNALPLNVASCSAEQKRILYDISSTSFSSYRAHSTDFYNVIKSYLGKNMQFFLFVAIYL</sequence>
<dbReference type="InterPro" id="IPR026664">
    <property type="entry name" value="Stereocilin-rel"/>
</dbReference>
<proteinExistence type="inferred from homology"/>
<evidence type="ECO:0000256" key="1">
    <source>
        <dbReference type="ARBA" id="ARBA00004370"/>
    </source>
</evidence>
<keyword evidence="8" id="KW-1185">Reference proteome</keyword>
<protein>
    <submittedName>
        <fullName evidence="7">Uncharacterized protein</fullName>
    </submittedName>
</protein>
<dbReference type="InterPro" id="IPR010335">
    <property type="entry name" value="Mesothelin"/>
</dbReference>
<evidence type="ECO:0000256" key="5">
    <source>
        <dbReference type="ARBA" id="ARBA00023136"/>
    </source>
</evidence>
<dbReference type="GO" id="GO:0016020">
    <property type="term" value="C:membrane"/>
    <property type="evidence" value="ECO:0007669"/>
    <property type="project" value="UniProtKB-SubCell"/>
</dbReference>
<dbReference type="Pfam" id="PF06060">
    <property type="entry name" value="Mesothelin"/>
    <property type="match status" value="2"/>
</dbReference>
<dbReference type="PANTHER" id="PTHR23412:SF6">
    <property type="entry name" value="MESOTHELIN"/>
    <property type="match status" value="1"/>
</dbReference>
<evidence type="ECO:0000313" key="8">
    <source>
        <dbReference type="Proteomes" id="UP000694548"/>
    </source>
</evidence>
<dbReference type="PANTHER" id="PTHR23412">
    <property type="entry name" value="STEREOCILIN RELATED"/>
    <property type="match status" value="1"/>
</dbReference>
<evidence type="ECO:0000256" key="4">
    <source>
        <dbReference type="ARBA" id="ARBA00022889"/>
    </source>
</evidence>
<evidence type="ECO:0000256" key="2">
    <source>
        <dbReference type="ARBA" id="ARBA00011016"/>
    </source>
</evidence>
<evidence type="ECO:0000313" key="7">
    <source>
        <dbReference type="Ensembl" id="ENSNFUP00015019295.1"/>
    </source>
</evidence>
<dbReference type="AlphaFoldDB" id="A0A8C6NR38"/>
<name>A0A8C6NR38_NOTFU</name>
<dbReference type="GeneTree" id="ENSGT00950000182957"/>